<dbReference type="Proteomes" id="UP000070376">
    <property type="component" value="Unassembled WGS sequence"/>
</dbReference>
<dbReference type="EMBL" id="LRPN01000027">
    <property type="protein sequence ID" value="KWZ84732.1"/>
    <property type="molecule type" value="Genomic_DNA"/>
</dbReference>
<evidence type="ECO:0000313" key="1">
    <source>
        <dbReference type="EMBL" id="KWZ84732.1"/>
    </source>
</evidence>
<sequence>MQKISAGFFYCGYGKNLPQNESKNLEFHSQILSLHGIIE</sequence>
<gene>
    <name evidence="1" type="ORF">HMPREF3213_00822</name>
</gene>
<accession>A0A133KZ81</accession>
<protein>
    <submittedName>
        <fullName evidence="1">Uncharacterized protein</fullName>
    </submittedName>
</protein>
<dbReference type="PATRIC" id="fig|1398.22.peg.824"/>
<name>A0A133KZ81_HEYCO</name>
<reference evidence="2" key="1">
    <citation type="submission" date="2016-01" db="EMBL/GenBank/DDBJ databases">
        <authorList>
            <person name="Mitreva M."/>
            <person name="Pepin K.H."/>
            <person name="Mihindukulasuriya K.A."/>
            <person name="Fulton R."/>
            <person name="Fronick C."/>
            <person name="O'Laughlin M."/>
            <person name="Miner T."/>
            <person name="Herter B."/>
            <person name="Rosa B.A."/>
            <person name="Cordes M."/>
            <person name="Tomlinson C."/>
            <person name="Wollam A."/>
            <person name="Palsikar V.B."/>
            <person name="Mardis E.R."/>
            <person name="Wilson R.K."/>
        </authorList>
    </citation>
    <scope>NUCLEOTIDE SEQUENCE [LARGE SCALE GENOMIC DNA]</scope>
    <source>
        <strain evidence="2">GED7749B</strain>
    </source>
</reference>
<dbReference type="AlphaFoldDB" id="A0A133KZ81"/>
<evidence type="ECO:0000313" key="2">
    <source>
        <dbReference type="Proteomes" id="UP000070376"/>
    </source>
</evidence>
<proteinExistence type="predicted"/>
<organism evidence="1 2">
    <name type="scientific">Heyndrickxia coagulans</name>
    <name type="common">Weizmannia coagulans</name>
    <dbReference type="NCBI Taxonomy" id="1398"/>
    <lineage>
        <taxon>Bacteria</taxon>
        <taxon>Bacillati</taxon>
        <taxon>Bacillota</taxon>
        <taxon>Bacilli</taxon>
        <taxon>Bacillales</taxon>
        <taxon>Bacillaceae</taxon>
        <taxon>Heyndrickxia</taxon>
    </lineage>
</organism>
<comment type="caution">
    <text evidence="1">The sequence shown here is derived from an EMBL/GenBank/DDBJ whole genome shotgun (WGS) entry which is preliminary data.</text>
</comment>